<keyword evidence="2" id="KW-0175">Coiled coil</keyword>
<dbReference type="PANTHER" id="PTHR36508:SF1">
    <property type="entry name" value="PROTEIN SLYX"/>
    <property type="match status" value="1"/>
</dbReference>
<dbReference type="InterPro" id="IPR007236">
    <property type="entry name" value="SlyX"/>
</dbReference>
<dbReference type="EMBL" id="JAHRVA010000009">
    <property type="protein sequence ID" value="MBV2145040.1"/>
    <property type="molecule type" value="Genomic_DNA"/>
</dbReference>
<comment type="similarity">
    <text evidence="1">Belongs to the SlyX family.</text>
</comment>
<feature type="coiled-coil region" evidence="2">
    <location>
        <begin position="8"/>
        <end position="56"/>
    </location>
</feature>
<proteinExistence type="inferred from homology"/>
<dbReference type="Proteomes" id="UP000752297">
    <property type="component" value="Unassembled WGS sequence"/>
</dbReference>
<dbReference type="HAMAP" id="MF_00715">
    <property type="entry name" value="SlyX"/>
    <property type="match status" value="1"/>
</dbReference>
<comment type="caution">
    <text evidence="3">The sequence shown here is derived from an EMBL/GenBank/DDBJ whole genome shotgun (WGS) entry which is preliminary data.</text>
</comment>
<sequence>MPAVTTRLVELEIRIAEQERTIEELSSVLAEQWKMIDQLSKKLTALTDRFLLLEEQTTPDIPVTRPPHW</sequence>
<evidence type="ECO:0000256" key="1">
    <source>
        <dbReference type="HAMAP-Rule" id="MF_00715"/>
    </source>
</evidence>
<gene>
    <name evidence="1" type="primary">slyX</name>
    <name evidence="3" type="ORF">KUG47_16210</name>
</gene>
<dbReference type="NCBIfam" id="NF001962">
    <property type="entry name" value="PRK00736.1"/>
    <property type="match status" value="1"/>
</dbReference>
<organism evidence="3 4">
    <name type="scientific">Falsochrobactrum tianjinense</name>
    <dbReference type="NCBI Taxonomy" id="2706015"/>
    <lineage>
        <taxon>Bacteria</taxon>
        <taxon>Pseudomonadati</taxon>
        <taxon>Pseudomonadota</taxon>
        <taxon>Alphaproteobacteria</taxon>
        <taxon>Hyphomicrobiales</taxon>
        <taxon>Brucellaceae</taxon>
        <taxon>Falsochrobactrum</taxon>
    </lineage>
</organism>
<keyword evidence="4" id="KW-1185">Reference proteome</keyword>
<evidence type="ECO:0000256" key="2">
    <source>
        <dbReference type="SAM" id="Coils"/>
    </source>
</evidence>
<name>A0A949PUA9_9HYPH</name>
<reference evidence="3 4" key="1">
    <citation type="submission" date="2021-06" db="EMBL/GenBank/DDBJ databases">
        <title>Falsochrobactrum tianjin sp.nov., a new petroleum-degrading bacteria isolated from oily soils.</title>
        <authorList>
            <person name="Chen G."/>
            <person name="Chen H."/>
            <person name="Tian J."/>
            <person name="Qing J."/>
            <person name="Zhong L."/>
            <person name="Ma W."/>
            <person name="Song Y."/>
            <person name="Cui X."/>
            <person name="Yan B."/>
        </authorList>
    </citation>
    <scope>NUCLEOTIDE SEQUENCE [LARGE SCALE GENOMIC DNA]</scope>
    <source>
        <strain evidence="3 4">TDYN1</strain>
    </source>
</reference>
<accession>A0A949PUA9</accession>
<protein>
    <recommendedName>
        <fullName evidence="1">Protein SlyX homolog</fullName>
    </recommendedName>
</protein>
<dbReference type="RefSeq" id="WP_217679027.1">
    <property type="nucleotide sequence ID" value="NZ_JAHRVA010000009.1"/>
</dbReference>
<evidence type="ECO:0000313" key="4">
    <source>
        <dbReference type="Proteomes" id="UP000752297"/>
    </source>
</evidence>
<dbReference type="PANTHER" id="PTHR36508">
    <property type="entry name" value="PROTEIN SLYX"/>
    <property type="match status" value="1"/>
</dbReference>
<dbReference type="Pfam" id="PF04102">
    <property type="entry name" value="SlyX"/>
    <property type="match status" value="1"/>
</dbReference>
<evidence type="ECO:0000313" key="3">
    <source>
        <dbReference type="EMBL" id="MBV2145040.1"/>
    </source>
</evidence>
<dbReference type="AlphaFoldDB" id="A0A949PUA9"/>